<evidence type="ECO:0000256" key="2">
    <source>
        <dbReference type="SAM" id="Phobius"/>
    </source>
</evidence>
<keyword evidence="2" id="KW-0812">Transmembrane</keyword>
<name>A0A6C0I8H9_9ZZZZ</name>
<feature type="transmembrane region" description="Helical" evidence="2">
    <location>
        <begin position="32"/>
        <end position="49"/>
    </location>
</feature>
<keyword evidence="2" id="KW-1133">Transmembrane helix</keyword>
<dbReference type="EMBL" id="MN740136">
    <property type="protein sequence ID" value="QHT89112.1"/>
    <property type="molecule type" value="Genomic_DNA"/>
</dbReference>
<evidence type="ECO:0000313" key="3">
    <source>
        <dbReference type="EMBL" id="QHT89112.1"/>
    </source>
</evidence>
<feature type="coiled-coil region" evidence="1">
    <location>
        <begin position="49"/>
        <end position="92"/>
    </location>
</feature>
<proteinExistence type="predicted"/>
<keyword evidence="1" id="KW-0175">Coiled coil</keyword>
<protein>
    <submittedName>
        <fullName evidence="3">Uncharacterized protein</fullName>
    </submittedName>
</protein>
<accession>A0A6C0I8H9</accession>
<reference evidence="3" key="1">
    <citation type="journal article" date="2020" name="Nature">
        <title>Giant virus diversity and host interactions through global metagenomics.</title>
        <authorList>
            <person name="Schulz F."/>
            <person name="Roux S."/>
            <person name="Paez-Espino D."/>
            <person name="Jungbluth S."/>
            <person name="Walsh D.A."/>
            <person name="Denef V.J."/>
            <person name="McMahon K.D."/>
            <person name="Konstantinidis K.T."/>
            <person name="Eloe-Fadrosh E.A."/>
            <person name="Kyrpides N.C."/>
            <person name="Woyke T."/>
        </authorList>
    </citation>
    <scope>NUCLEOTIDE SEQUENCE</scope>
    <source>
        <strain evidence="3">GVMAG-M-3300023184-53</strain>
    </source>
</reference>
<organism evidence="3">
    <name type="scientific">viral metagenome</name>
    <dbReference type="NCBI Taxonomy" id="1070528"/>
    <lineage>
        <taxon>unclassified sequences</taxon>
        <taxon>metagenomes</taxon>
        <taxon>organismal metagenomes</taxon>
    </lineage>
</organism>
<sequence length="141" mass="16085">MNSKKVPEFGIKKTINTDVIESKVGISAFAKWVPLVCAGAAVGVSILALKEIKNVRKDLINMKKETLQQPDNEDLNKKIELMDEQLRKITQYLSNQTKQKQVKKEPEKIIKEVVKEEVKIINSSPEEQEEVEYIEVTDDES</sequence>
<keyword evidence="2" id="KW-0472">Membrane</keyword>
<dbReference type="AlphaFoldDB" id="A0A6C0I8H9"/>
<evidence type="ECO:0000256" key="1">
    <source>
        <dbReference type="SAM" id="Coils"/>
    </source>
</evidence>